<proteinExistence type="predicted"/>
<evidence type="ECO:0000313" key="2">
    <source>
        <dbReference type="Proteomes" id="UP000680866"/>
    </source>
</evidence>
<gene>
    <name evidence="1" type="ORF">Prubr_26370</name>
</gene>
<dbReference type="KEGG" id="pry:Prubr_26370"/>
<reference evidence="1" key="1">
    <citation type="submission" date="2020-08" db="EMBL/GenBank/DDBJ databases">
        <title>Whole genome shotgun sequence of Polymorphospora rubra NBRC 101157.</title>
        <authorList>
            <person name="Komaki H."/>
            <person name="Tamura T."/>
        </authorList>
    </citation>
    <scope>NUCLEOTIDE SEQUENCE</scope>
    <source>
        <strain evidence="1">NBRC 101157</strain>
    </source>
</reference>
<dbReference type="SUPFAM" id="SSF52540">
    <property type="entry name" value="P-loop containing nucleoside triphosphate hydrolases"/>
    <property type="match status" value="1"/>
</dbReference>
<evidence type="ECO:0000313" key="1">
    <source>
        <dbReference type="EMBL" id="BCJ65616.1"/>
    </source>
</evidence>
<sequence length="184" mass="19808">MPTTVERPQAVVLLTGIMAAGKSTVAQALAERLPRSVHVRGDLFRRMVVNGRADMTPDTEEEARRQLRLRHTLTADVTDGYFDAGFTVVAQDVVLGAELPAMVARIRSRPLLVVVLAPSVAAVTARESGRPKTGYGDWTPADLDAGLRADTPRIGLWLDTSAQTPEQTVDEILARAWADAAVPA</sequence>
<dbReference type="AlphaFoldDB" id="A0A810MWR4"/>
<keyword evidence="2" id="KW-1185">Reference proteome</keyword>
<dbReference type="Proteomes" id="UP000680866">
    <property type="component" value="Chromosome"/>
</dbReference>
<protein>
    <recommendedName>
        <fullName evidence="3">Phosphotransferase</fullName>
    </recommendedName>
</protein>
<dbReference type="Gene3D" id="3.40.50.300">
    <property type="entry name" value="P-loop containing nucleotide triphosphate hydrolases"/>
    <property type="match status" value="1"/>
</dbReference>
<organism evidence="1 2">
    <name type="scientific">Polymorphospora rubra</name>
    <dbReference type="NCBI Taxonomy" id="338584"/>
    <lineage>
        <taxon>Bacteria</taxon>
        <taxon>Bacillati</taxon>
        <taxon>Actinomycetota</taxon>
        <taxon>Actinomycetes</taxon>
        <taxon>Micromonosporales</taxon>
        <taxon>Micromonosporaceae</taxon>
        <taxon>Polymorphospora</taxon>
    </lineage>
</organism>
<evidence type="ECO:0008006" key="3">
    <source>
        <dbReference type="Google" id="ProtNLM"/>
    </source>
</evidence>
<dbReference type="Pfam" id="PF13671">
    <property type="entry name" value="AAA_33"/>
    <property type="match status" value="1"/>
</dbReference>
<name>A0A810MWR4_9ACTN</name>
<dbReference type="RefSeq" id="WP_212825177.1">
    <property type="nucleotide sequence ID" value="NZ_AP023359.1"/>
</dbReference>
<accession>A0A810MWR4</accession>
<dbReference type="EMBL" id="AP023359">
    <property type="protein sequence ID" value="BCJ65616.1"/>
    <property type="molecule type" value="Genomic_DNA"/>
</dbReference>
<dbReference type="InterPro" id="IPR027417">
    <property type="entry name" value="P-loop_NTPase"/>
</dbReference>